<reference evidence="10" key="4">
    <citation type="submission" date="2019-03" db="UniProtKB">
        <authorList>
            <consortium name="EnsemblPlants"/>
        </authorList>
    </citation>
    <scope>IDENTIFICATION</scope>
</reference>
<proteinExistence type="inferred from homology"/>
<keyword evidence="6" id="KW-0663">Pyridoxal phosphate</keyword>
<dbReference type="SUPFAM" id="SSF53383">
    <property type="entry name" value="PLP-dependent transferases"/>
    <property type="match status" value="1"/>
</dbReference>
<evidence type="ECO:0000259" key="9">
    <source>
        <dbReference type="Pfam" id="PF00155"/>
    </source>
</evidence>
<name>A0A452YVZ6_AEGTS</name>
<dbReference type="GO" id="GO:0006665">
    <property type="term" value="P:sphingolipid metabolic process"/>
    <property type="evidence" value="ECO:0007669"/>
    <property type="project" value="UniProtKB-KW"/>
</dbReference>
<reference evidence="11" key="1">
    <citation type="journal article" date="2014" name="Science">
        <title>Ancient hybridizations among the ancestral genomes of bread wheat.</title>
        <authorList>
            <consortium name="International Wheat Genome Sequencing Consortium,"/>
            <person name="Marcussen T."/>
            <person name="Sandve S.R."/>
            <person name="Heier L."/>
            <person name="Spannagl M."/>
            <person name="Pfeifer M."/>
            <person name="Jakobsen K.S."/>
            <person name="Wulff B.B."/>
            <person name="Steuernagel B."/>
            <person name="Mayer K.F."/>
            <person name="Olsen O.A."/>
        </authorList>
    </citation>
    <scope>NUCLEOTIDE SEQUENCE [LARGE SCALE GENOMIC DNA]</scope>
    <source>
        <strain evidence="11">cv. AL8/78</strain>
    </source>
</reference>
<protein>
    <recommendedName>
        <fullName evidence="9">Aminotransferase class I/classII large domain-containing protein</fullName>
    </recommendedName>
</protein>
<comment type="catalytic activity">
    <reaction evidence="7">
        <text>L-serine + hexadecanoyl-CoA + H(+) = 3-oxosphinganine + CO2 + CoA</text>
        <dbReference type="Rhea" id="RHEA:14761"/>
        <dbReference type="ChEBI" id="CHEBI:15378"/>
        <dbReference type="ChEBI" id="CHEBI:16526"/>
        <dbReference type="ChEBI" id="CHEBI:33384"/>
        <dbReference type="ChEBI" id="CHEBI:57287"/>
        <dbReference type="ChEBI" id="CHEBI:57379"/>
        <dbReference type="ChEBI" id="CHEBI:58299"/>
        <dbReference type="EC" id="2.3.1.50"/>
    </reaction>
</comment>
<dbReference type="InterPro" id="IPR004839">
    <property type="entry name" value="Aminotransferase_I/II_large"/>
</dbReference>
<dbReference type="Pfam" id="PF00155">
    <property type="entry name" value="Aminotran_1_2"/>
    <property type="match status" value="1"/>
</dbReference>
<dbReference type="GO" id="GO:0004758">
    <property type="term" value="F:serine C-palmitoyltransferase activity"/>
    <property type="evidence" value="ECO:0007669"/>
    <property type="project" value="UniProtKB-EC"/>
</dbReference>
<organism evidence="10 11">
    <name type="scientific">Aegilops tauschii subsp. strangulata</name>
    <name type="common">Goatgrass</name>
    <dbReference type="NCBI Taxonomy" id="200361"/>
    <lineage>
        <taxon>Eukaryota</taxon>
        <taxon>Viridiplantae</taxon>
        <taxon>Streptophyta</taxon>
        <taxon>Embryophyta</taxon>
        <taxon>Tracheophyta</taxon>
        <taxon>Spermatophyta</taxon>
        <taxon>Magnoliopsida</taxon>
        <taxon>Liliopsida</taxon>
        <taxon>Poales</taxon>
        <taxon>Poaceae</taxon>
        <taxon>BOP clade</taxon>
        <taxon>Pooideae</taxon>
        <taxon>Triticodae</taxon>
        <taxon>Triticeae</taxon>
        <taxon>Triticinae</taxon>
        <taxon>Aegilops</taxon>
    </lineage>
</organism>
<evidence type="ECO:0000313" key="10">
    <source>
        <dbReference type="EnsemblPlants" id="AET1Gv20550500.11"/>
    </source>
</evidence>
<keyword evidence="5" id="KW-0256">Endoplasmic reticulum</keyword>
<keyword evidence="8" id="KW-0732">Signal</keyword>
<sequence>IPSDTFLQSFLVIDFVVIFLEQAHGTLVCGDNGGGVPELLECESGIDISVGTLSKAAGCQGGFVACRHPVEEFNSVARSFVHFFNCFASASSCFCSSGAPCLKEGTMAEIIGLEACAVFCILD</sequence>
<evidence type="ECO:0000256" key="1">
    <source>
        <dbReference type="ARBA" id="ARBA00001933"/>
    </source>
</evidence>
<feature type="chain" id="PRO_5019294373" description="Aminotransferase class I/classII large domain-containing protein" evidence="8">
    <location>
        <begin position="26"/>
        <end position="123"/>
    </location>
</feature>
<dbReference type="Proteomes" id="UP000015105">
    <property type="component" value="Chromosome 1D"/>
</dbReference>
<comment type="subcellular location">
    <subcellularLocation>
        <location evidence="2">Endoplasmic reticulum membrane</location>
        <topology evidence="2">Single-pass membrane protein</topology>
    </subcellularLocation>
</comment>
<dbReference type="GO" id="GO:0030170">
    <property type="term" value="F:pyridoxal phosphate binding"/>
    <property type="evidence" value="ECO:0007669"/>
    <property type="project" value="InterPro"/>
</dbReference>
<evidence type="ECO:0000256" key="2">
    <source>
        <dbReference type="ARBA" id="ARBA00004389"/>
    </source>
</evidence>
<dbReference type="PANTHER" id="PTHR13693:SF77">
    <property type="entry name" value="8-AMINO-7-OXONONANOATE SYNTHASE"/>
    <property type="match status" value="1"/>
</dbReference>
<evidence type="ECO:0000256" key="5">
    <source>
        <dbReference type="ARBA" id="ARBA00022824"/>
    </source>
</evidence>
<dbReference type="GO" id="GO:0009102">
    <property type="term" value="P:biotin biosynthetic process"/>
    <property type="evidence" value="ECO:0007669"/>
    <property type="project" value="TreeGrafter"/>
</dbReference>
<dbReference type="PANTHER" id="PTHR13693">
    <property type="entry name" value="CLASS II AMINOTRANSFERASE/8-AMINO-7-OXONONANOATE SYNTHASE"/>
    <property type="match status" value="1"/>
</dbReference>
<reference evidence="11" key="2">
    <citation type="journal article" date="2017" name="Nat. Plants">
        <title>The Aegilops tauschii genome reveals multiple impacts of transposons.</title>
        <authorList>
            <person name="Zhao G."/>
            <person name="Zou C."/>
            <person name="Li K."/>
            <person name="Wang K."/>
            <person name="Li T."/>
            <person name="Gao L."/>
            <person name="Zhang X."/>
            <person name="Wang H."/>
            <person name="Yang Z."/>
            <person name="Liu X."/>
            <person name="Jiang W."/>
            <person name="Mao L."/>
            <person name="Kong X."/>
            <person name="Jiao Y."/>
            <person name="Jia J."/>
        </authorList>
    </citation>
    <scope>NUCLEOTIDE SEQUENCE [LARGE SCALE GENOMIC DNA]</scope>
    <source>
        <strain evidence="11">cv. AL8/78</strain>
    </source>
</reference>
<dbReference type="InterPro" id="IPR015421">
    <property type="entry name" value="PyrdxlP-dep_Trfase_major"/>
</dbReference>
<evidence type="ECO:0000256" key="3">
    <source>
        <dbReference type="ARBA" id="ARBA00010008"/>
    </source>
</evidence>
<dbReference type="EnsemblPlants" id="AET1Gv20550500.11">
    <property type="protein sequence ID" value="AET1Gv20550500.11"/>
    <property type="gene ID" value="AET1Gv20550500"/>
</dbReference>
<dbReference type="InterPro" id="IPR015424">
    <property type="entry name" value="PyrdxlP-dep_Trfase"/>
</dbReference>
<keyword evidence="11" id="KW-1185">Reference proteome</keyword>
<comment type="cofactor">
    <cofactor evidence="1">
        <name>pyridoxal 5'-phosphate</name>
        <dbReference type="ChEBI" id="CHEBI:597326"/>
    </cofactor>
</comment>
<evidence type="ECO:0000256" key="4">
    <source>
        <dbReference type="ARBA" id="ARBA00022679"/>
    </source>
</evidence>
<dbReference type="InterPro" id="IPR050087">
    <property type="entry name" value="AON_synthase_class-II"/>
</dbReference>
<keyword evidence="4" id="KW-0808">Transferase</keyword>
<feature type="signal peptide" evidence="8">
    <location>
        <begin position="1"/>
        <end position="25"/>
    </location>
</feature>
<dbReference type="Gene3D" id="3.40.640.10">
    <property type="entry name" value="Type I PLP-dependent aspartate aminotransferase-like (Major domain)"/>
    <property type="match status" value="1"/>
</dbReference>
<comment type="similarity">
    <text evidence="3">Belongs to the class-II pyridoxal-phosphate-dependent aminotransferase family. BioF subfamily.</text>
</comment>
<reference evidence="10" key="3">
    <citation type="journal article" date="2017" name="Nature">
        <title>Genome sequence of the progenitor of the wheat D genome Aegilops tauschii.</title>
        <authorList>
            <person name="Luo M.C."/>
            <person name="Gu Y.Q."/>
            <person name="Puiu D."/>
            <person name="Wang H."/>
            <person name="Twardziok S.O."/>
            <person name="Deal K.R."/>
            <person name="Huo N."/>
            <person name="Zhu T."/>
            <person name="Wang L."/>
            <person name="Wang Y."/>
            <person name="McGuire P.E."/>
            <person name="Liu S."/>
            <person name="Long H."/>
            <person name="Ramasamy R.K."/>
            <person name="Rodriguez J.C."/>
            <person name="Van S.L."/>
            <person name="Yuan L."/>
            <person name="Wang Z."/>
            <person name="Xia Z."/>
            <person name="Xiao L."/>
            <person name="Anderson O.D."/>
            <person name="Ouyang S."/>
            <person name="Liang Y."/>
            <person name="Zimin A.V."/>
            <person name="Pertea G."/>
            <person name="Qi P."/>
            <person name="Bennetzen J.L."/>
            <person name="Dai X."/>
            <person name="Dawson M.W."/>
            <person name="Muller H.G."/>
            <person name="Kugler K."/>
            <person name="Rivarola-Duarte L."/>
            <person name="Spannagl M."/>
            <person name="Mayer K.F.X."/>
            <person name="Lu F.H."/>
            <person name="Bevan M.W."/>
            <person name="Leroy P."/>
            <person name="Li P."/>
            <person name="You F.M."/>
            <person name="Sun Q."/>
            <person name="Liu Z."/>
            <person name="Lyons E."/>
            <person name="Wicker T."/>
            <person name="Salzberg S.L."/>
            <person name="Devos K.M."/>
            <person name="Dvorak J."/>
        </authorList>
    </citation>
    <scope>NUCLEOTIDE SEQUENCE [LARGE SCALE GENOMIC DNA]</scope>
    <source>
        <strain evidence="10">cv. AL8/78</strain>
    </source>
</reference>
<evidence type="ECO:0000256" key="8">
    <source>
        <dbReference type="SAM" id="SignalP"/>
    </source>
</evidence>
<dbReference type="Gramene" id="AET1Gv20550500.11">
    <property type="protein sequence ID" value="AET1Gv20550500.11"/>
    <property type="gene ID" value="AET1Gv20550500"/>
</dbReference>
<dbReference type="GO" id="GO:0005789">
    <property type="term" value="C:endoplasmic reticulum membrane"/>
    <property type="evidence" value="ECO:0007669"/>
    <property type="project" value="UniProtKB-SubCell"/>
</dbReference>
<dbReference type="AlphaFoldDB" id="A0A452YVZ6"/>
<accession>A0A452YVZ6</accession>
<evidence type="ECO:0000256" key="7">
    <source>
        <dbReference type="ARBA" id="ARBA00048528"/>
    </source>
</evidence>
<evidence type="ECO:0000313" key="11">
    <source>
        <dbReference type="Proteomes" id="UP000015105"/>
    </source>
</evidence>
<reference evidence="10" key="5">
    <citation type="journal article" date="2021" name="G3 (Bethesda)">
        <title>Aegilops tauschii genome assembly Aet v5.0 features greater sequence contiguity and improved annotation.</title>
        <authorList>
            <person name="Wang L."/>
            <person name="Zhu T."/>
            <person name="Rodriguez J.C."/>
            <person name="Deal K.R."/>
            <person name="Dubcovsky J."/>
            <person name="McGuire P.E."/>
            <person name="Lux T."/>
            <person name="Spannagl M."/>
            <person name="Mayer K.F.X."/>
            <person name="Baldrich P."/>
            <person name="Meyers B.C."/>
            <person name="Huo N."/>
            <person name="Gu Y.Q."/>
            <person name="Zhou H."/>
            <person name="Devos K.M."/>
            <person name="Bennetzen J.L."/>
            <person name="Unver T."/>
            <person name="Budak H."/>
            <person name="Gulick P.J."/>
            <person name="Galiba G."/>
            <person name="Kalapos B."/>
            <person name="Nelson D.R."/>
            <person name="Li P."/>
            <person name="You F.M."/>
            <person name="Luo M.C."/>
            <person name="Dvorak J."/>
        </authorList>
    </citation>
    <scope>NUCLEOTIDE SEQUENCE [LARGE SCALE GENOMIC DNA]</scope>
    <source>
        <strain evidence="10">cv. AL8/78</strain>
    </source>
</reference>
<evidence type="ECO:0000256" key="6">
    <source>
        <dbReference type="ARBA" id="ARBA00022898"/>
    </source>
</evidence>
<feature type="domain" description="Aminotransferase class I/classII large" evidence="9">
    <location>
        <begin position="16"/>
        <end position="92"/>
    </location>
</feature>